<dbReference type="PANTHER" id="PTHR42928:SF5">
    <property type="entry name" value="BLR1237 PROTEIN"/>
    <property type="match status" value="1"/>
</dbReference>
<dbReference type="AlphaFoldDB" id="A0A7X0U9C2"/>
<keyword evidence="3" id="KW-0675">Receptor</keyword>
<dbReference type="Gene3D" id="3.40.190.150">
    <property type="entry name" value="Bordetella uptake gene, domain 1"/>
    <property type="match status" value="1"/>
</dbReference>
<reference evidence="3 4" key="1">
    <citation type="submission" date="2020-08" db="EMBL/GenBank/DDBJ databases">
        <title>Functional genomics of gut bacteria from endangered species of beetles.</title>
        <authorList>
            <person name="Carlos-Shanley C."/>
        </authorList>
    </citation>
    <scope>NUCLEOTIDE SEQUENCE [LARGE SCALE GENOMIC DNA]</scope>
    <source>
        <strain evidence="3 4">S00198</strain>
    </source>
</reference>
<evidence type="ECO:0000313" key="3">
    <source>
        <dbReference type="EMBL" id="MBB6560011.1"/>
    </source>
</evidence>
<dbReference type="RefSeq" id="WP_184857568.1">
    <property type="nucleotide sequence ID" value="NZ_JACHLK010000004.1"/>
</dbReference>
<sequence>MTLARRLILAAAAALVLIAPQAALAADFPSRPVKIVVPYPAGGSTDVLMRVMAPVLQGQWGVPVVIENRPGAGSVIGATAVAKAAPDGYTLGIVANAFSVAPSLRDVMPYDTLKDFTPLTQLTFTPNVLVTSPAEGFKSMKDLQDAAKAGRKDLSAGSIGNGTAAHLALEKFKALSGMKILHVPFQGSAPGLTALIGGQTQLLMAPLPDVLPFVRGGKVLALGVGSAARVPQLPEVPTFIASGYAGFESGAWFGMLAPAGLEPRLAARISADFVAALAAPAVKEKLTLLGLTPVGSSQQDFQKLLAAEVKGNGDIVRSAGIRID</sequence>
<dbReference type="InterPro" id="IPR005064">
    <property type="entry name" value="BUG"/>
</dbReference>
<keyword evidence="2" id="KW-0732">Signal</keyword>
<organism evidence="3 4">
    <name type="scientific">Acidovorax soli</name>
    <dbReference type="NCBI Taxonomy" id="592050"/>
    <lineage>
        <taxon>Bacteria</taxon>
        <taxon>Pseudomonadati</taxon>
        <taxon>Pseudomonadota</taxon>
        <taxon>Betaproteobacteria</taxon>
        <taxon>Burkholderiales</taxon>
        <taxon>Comamonadaceae</taxon>
        <taxon>Acidovorax</taxon>
    </lineage>
</organism>
<protein>
    <submittedName>
        <fullName evidence="3">Tripartite-type tricarboxylate transporter receptor subunit TctC</fullName>
    </submittedName>
</protein>
<feature type="signal peptide" evidence="2">
    <location>
        <begin position="1"/>
        <end position="25"/>
    </location>
</feature>
<keyword evidence="4" id="KW-1185">Reference proteome</keyword>
<dbReference type="Gene3D" id="3.40.190.10">
    <property type="entry name" value="Periplasmic binding protein-like II"/>
    <property type="match status" value="1"/>
</dbReference>
<dbReference type="Proteomes" id="UP000575083">
    <property type="component" value="Unassembled WGS sequence"/>
</dbReference>
<dbReference type="InterPro" id="IPR042100">
    <property type="entry name" value="Bug_dom1"/>
</dbReference>
<evidence type="ECO:0000256" key="2">
    <source>
        <dbReference type="SAM" id="SignalP"/>
    </source>
</evidence>
<proteinExistence type="inferred from homology"/>
<dbReference type="SUPFAM" id="SSF53850">
    <property type="entry name" value="Periplasmic binding protein-like II"/>
    <property type="match status" value="1"/>
</dbReference>
<comment type="caution">
    <text evidence="3">The sequence shown here is derived from an EMBL/GenBank/DDBJ whole genome shotgun (WGS) entry which is preliminary data.</text>
</comment>
<accession>A0A7X0U9C2</accession>
<dbReference type="PIRSF" id="PIRSF017082">
    <property type="entry name" value="YflP"/>
    <property type="match status" value="1"/>
</dbReference>
<dbReference type="Pfam" id="PF03401">
    <property type="entry name" value="TctC"/>
    <property type="match status" value="1"/>
</dbReference>
<comment type="similarity">
    <text evidence="1">Belongs to the UPF0065 (bug) family.</text>
</comment>
<dbReference type="CDD" id="cd13578">
    <property type="entry name" value="PBP2_Bug27"/>
    <property type="match status" value="1"/>
</dbReference>
<evidence type="ECO:0000313" key="4">
    <source>
        <dbReference type="Proteomes" id="UP000575083"/>
    </source>
</evidence>
<feature type="chain" id="PRO_5031077697" evidence="2">
    <location>
        <begin position="26"/>
        <end position="324"/>
    </location>
</feature>
<dbReference type="PANTHER" id="PTHR42928">
    <property type="entry name" value="TRICARBOXYLATE-BINDING PROTEIN"/>
    <property type="match status" value="1"/>
</dbReference>
<gene>
    <name evidence="3" type="ORF">HNP48_002683</name>
</gene>
<name>A0A7X0U9C2_9BURK</name>
<dbReference type="EMBL" id="JACHLK010000004">
    <property type="protein sequence ID" value="MBB6560011.1"/>
    <property type="molecule type" value="Genomic_DNA"/>
</dbReference>
<evidence type="ECO:0000256" key="1">
    <source>
        <dbReference type="ARBA" id="ARBA00006987"/>
    </source>
</evidence>